<evidence type="ECO:0000313" key="1">
    <source>
        <dbReference type="EMBL" id="KFB37395.1"/>
    </source>
</evidence>
<reference evidence="2" key="2">
    <citation type="submission" date="2020-05" db="UniProtKB">
        <authorList>
            <consortium name="EnsemblMetazoa"/>
        </authorList>
    </citation>
    <scope>IDENTIFICATION</scope>
</reference>
<protein>
    <submittedName>
        <fullName evidence="1 2">Uncharacterized protein</fullName>
    </submittedName>
</protein>
<dbReference type="AlphaFoldDB" id="A0A084VHF1"/>
<sequence>MEPESKRGRQMNMIHYASFSLSHLQKNGGLRVRTRTLQPMTMVESGDKPATVRLNAAHPSWEKDSRKAHQHQQPYGRLVRPFVSLGIAHRKRASFDRVTLVGRFSTIQAESERGRVPFGGEVLRCAPENQDPHTGSRVWRIVRSSS</sequence>
<evidence type="ECO:0000313" key="3">
    <source>
        <dbReference type="Proteomes" id="UP000030765"/>
    </source>
</evidence>
<name>A0A084VHF1_ANOSI</name>
<dbReference type="Proteomes" id="UP000030765">
    <property type="component" value="Unassembled WGS sequence"/>
</dbReference>
<proteinExistence type="predicted"/>
<organism evidence="1">
    <name type="scientific">Anopheles sinensis</name>
    <name type="common">Mosquito</name>
    <dbReference type="NCBI Taxonomy" id="74873"/>
    <lineage>
        <taxon>Eukaryota</taxon>
        <taxon>Metazoa</taxon>
        <taxon>Ecdysozoa</taxon>
        <taxon>Arthropoda</taxon>
        <taxon>Hexapoda</taxon>
        <taxon>Insecta</taxon>
        <taxon>Pterygota</taxon>
        <taxon>Neoptera</taxon>
        <taxon>Endopterygota</taxon>
        <taxon>Diptera</taxon>
        <taxon>Nematocera</taxon>
        <taxon>Culicoidea</taxon>
        <taxon>Culicidae</taxon>
        <taxon>Anophelinae</taxon>
        <taxon>Anopheles</taxon>
    </lineage>
</organism>
<reference evidence="1 3" key="1">
    <citation type="journal article" date="2014" name="BMC Genomics">
        <title>Genome sequence of Anopheles sinensis provides insight into genetics basis of mosquito competence for malaria parasites.</title>
        <authorList>
            <person name="Zhou D."/>
            <person name="Zhang D."/>
            <person name="Ding G."/>
            <person name="Shi L."/>
            <person name="Hou Q."/>
            <person name="Ye Y."/>
            <person name="Xu Y."/>
            <person name="Zhou H."/>
            <person name="Xiong C."/>
            <person name="Li S."/>
            <person name="Yu J."/>
            <person name="Hong S."/>
            <person name="Yu X."/>
            <person name="Zou P."/>
            <person name="Chen C."/>
            <person name="Chang X."/>
            <person name="Wang W."/>
            <person name="Lv Y."/>
            <person name="Sun Y."/>
            <person name="Ma L."/>
            <person name="Shen B."/>
            <person name="Zhu C."/>
        </authorList>
    </citation>
    <scope>NUCLEOTIDE SEQUENCE [LARGE SCALE GENOMIC DNA]</scope>
</reference>
<dbReference type="EMBL" id="ATLV01013168">
    <property type="status" value="NOT_ANNOTATED_CDS"/>
    <property type="molecule type" value="Genomic_DNA"/>
</dbReference>
<dbReference type="VEuPathDB" id="VectorBase:ASIC004694"/>
<dbReference type="EnsemblMetazoa" id="ASIC004694-RA">
    <property type="protein sequence ID" value="ASIC004694-PA"/>
    <property type="gene ID" value="ASIC004694"/>
</dbReference>
<evidence type="ECO:0000313" key="2">
    <source>
        <dbReference type="EnsemblMetazoa" id="ASIC004694-PA"/>
    </source>
</evidence>
<accession>A0A084VHF1</accession>
<gene>
    <name evidence="1" type="ORF">ZHAS_00004694</name>
</gene>
<keyword evidence="3" id="KW-1185">Reference proteome</keyword>
<dbReference type="EMBL" id="KE524842">
    <property type="protein sequence ID" value="KFB37395.1"/>
    <property type="molecule type" value="Genomic_DNA"/>
</dbReference>